<proteinExistence type="predicted"/>
<evidence type="ECO:0000313" key="3">
    <source>
        <dbReference type="Proteomes" id="UP001153269"/>
    </source>
</evidence>
<name>A0A9N7URV9_PLEPL</name>
<reference evidence="2" key="1">
    <citation type="submission" date="2020-03" db="EMBL/GenBank/DDBJ databases">
        <authorList>
            <person name="Weist P."/>
        </authorList>
    </citation>
    <scope>NUCLEOTIDE SEQUENCE</scope>
</reference>
<feature type="region of interest" description="Disordered" evidence="1">
    <location>
        <begin position="85"/>
        <end position="110"/>
    </location>
</feature>
<feature type="region of interest" description="Disordered" evidence="1">
    <location>
        <begin position="172"/>
        <end position="225"/>
    </location>
</feature>
<evidence type="ECO:0000313" key="2">
    <source>
        <dbReference type="EMBL" id="CAB1436749.1"/>
    </source>
</evidence>
<protein>
    <submittedName>
        <fullName evidence="2">Uncharacterized protein</fullName>
    </submittedName>
</protein>
<comment type="caution">
    <text evidence="2">The sequence shown here is derived from an EMBL/GenBank/DDBJ whole genome shotgun (WGS) entry which is preliminary data.</text>
</comment>
<dbReference type="Proteomes" id="UP001153269">
    <property type="component" value="Unassembled WGS sequence"/>
</dbReference>
<sequence>MQNEKSPELSARSLLESTPHSSLVKCCKAKGKPANDDHKPAGNERAVPGCDAGTNGACHRAAAAGGEQHSPPGICCRRRAPEGKTTAVAAPSPAFTSRRDPAATRTRTGGVKETELENYLRVWRFASRVPVLSAPRLAPPVSGLSGARSSAHPKSCGCSLRLAAALTSPPLLRAPLSRDDASPPDEVVSREEGEEERICSMEGWRRGEERRERERERGKRGEERR</sequence>
<accession>A0A9N7URV9</accession>
<feature type="region of interest" description="Disordered" evidence="1">
    <location>
        <begin position="1"/>
        <end position="22"/>
    </location>
</feature>
<evidence type="ECO:0000256" key="1">
    <source>
        <dbReference type="SAM" id="MobiDB-lite"/>
    </source>
</evidence>
<dbReference type="AlphaFoldDB" id="A0A9N7URV9"/>
<feature type="compositionally biased region" description="Basic and acidic residues" evidence="1">
    <location>
        <begin position="176"/>
        <end position="225"/>
    </location>
</feature>
<organism evidence="2 3">
    <name type="scientific">Pleuronectes platessa</name>
    <name type="common">European plaice</name>
    <dbReference type="NCBI Taxonomy" id="8262"/>
    <lineage>
        <taxon>Eukaryota</taxon>
        <taxon>Metazoa</taxon>
        <taxon>Chordata</taxon>
        <taxon>Craniata</taxon>
        <taxon>Vertebrata</taxon>
        <taxon>Euteleostomi</taxon>
        <taxon>Actinopterygii</taxon>
        <taxon>Neopterygii</taxon>
        <taxon>Teleostei</taxon>
        <taxon>Neoteleostei</taxon>
        <taxon>Acanthomorphata</taxon>
        <taxon>Carangaria</taxon>
        <taxon>Pleuronectiformes</taxon>
        <taxon>Pleuronectoidei</taxon>
        <taxon>Pleuronectidae</taxon>
        <taxon>Pleuronectes</taxon>
    </lineage>
</organism>
<keyword evidence="3" id="KW-1185">Reference proteome</keyword>
<dbReference type="EMBL" id="CADEAL010001935">
    <property type="protein sequence ID" value="CAB1436749.1"/>
    <property type="molecule type" value="Genomic_DNA"/>
</dbReference>
<gene>
    <name evidence="2" type="ORF">PLEPLA_LOCUS24782</name>
</gene>